<dbReference type="Gene3D" id="3.40.50.1820">
    <property type="entry name" value="alpha/beta hydrolase"/>
    <property type="match status" value="1"/>
</dbReference>
<dbReference type="InterPro" id="IPR012908">
    <property type="entry name" value="PGAP1-ab_dom-like"/>
</dbReference>
<dbReference type="AlphaFoldDB" id="A0AAW8DV36"/>
<protein>
    <recommendedName>
        <fullName evidence="2">GPI inositol-deacylase PGAP1-like alpha/beta domain-containing protein</fullName>
    </recommendedName>
</protein>
<gene>
    <name evidence="3" type="ORF">J2W25_002539</name>
</gene>
<evidence type="ECO:0000256" key="1">
    <source>
        <dbReference type="SAM" id="MobiDB-lite"/>
    </source>
</evidence>
<dbReference type="EMBL" id="JAUSRR010000004">
    <property type="protein sequence ID" value="MDP9923516.1"/>
    <property type="molecule type" value="Genomic_DNA"/>
</dbReference>
<dbReference type="Pfam" id="PF07819">
    <property type="entry name" value="PGAP1"/>
    <property type="match status" value="1"/>
</dbReference>
<dbReference type="InterPro" id="IPR029058">
    <property type="entry name" value="AB_hydrolase_fold"/>
</dbReference>
<dbReference type="RefSeq" id="WP_307636967.1">
    <property type="nucleotide sequence ID" value="NZ_JAUSRR010000004.1"/>
</dbReference>
<evidence type="ECO:0000313" key="4">
    <source>
        <dbReference type="Proteomes" id="UP001244295"/>
    </source>
</evidence>
<name>A0AAW8DV36_9BURK</name>
<dbReference type="GO" id="GO:0016788">
    <property type="term" value="F:hydrolase activity, acting on ester bonds"/>
    <property type="evidence" value="ECO:0007669"/>
    <property type="project" value="InterPro"/>
</dbReference>
<feature type="compositionally biased region" description="Basic and acidic residues" evidence="1">
    <location>
        <begin position="72"/>
        <end position="84"/>
    </location>
</feature>
<organism evidence="3 4">
    <name type="scientific">Variovorax boronicumulans</name>
    <dbReference type="NCBI Taxonomy" id="436515"/>
    <lineage>
        <taxon>Bacteria</taxon>
        <taxon>Pseudomonadati</taxon>
        <taxon>Pseudomonadota</taxon>
        <taxon>Betaproteobacteria</taxon>
        <taxon>Burkholderiales</taxon>
        <taxon>Comamonadaceae</taxon>
        <taxon>Variovorax</taxon>
    </lineage>
</organism>
<sequence length="541" mass="59821">MQYTWNLTDSKKTDSVHLRVGISNTLPIIFVPGVMGSNLRSRDKKLNVWRLNAFFGQPARLAFQKLGQTPGDRQKSLHPDRTEVDPDGNVPTKSVGSVFSDDAEELAGKYRARGWGEVGESSYGSFLVLLEDTLNGHRVGKPKTDVEVKIAALMALRAEDTSNQSWRPEKDLVPSTPEDFKNLRKWYFPVYACGYNWLDDNGNAAKLLKQRINQVIAENNNANSRCEQVILVTHSMGGLVARACQQLEGMELSIAGIVHGVMPADGAPVAYRRCKLGMQEENGAAAVVIGRTGQDVTAVFAQAPGALQLLPTQRYQRGWLQVLGPDGKTVQKAMHESDPYAEIYKRRDRWWGVVKEEWLKPSGGTPILWSDYLKFITLAEMFHAQVVTPVIYHPNTYAFYGADDRGTTRSFEGIVWQMTRGRAGEMSTPDEAFGMTPQQVFLDGTNPEYVGWEQTVTAEPQAGVGVEETSQWELRVGLAEASGDGTVPALSGRSPVGSTKVRQVFRLSGIEHEPAYGDKSPIARQVTFYAISKIALEARVP</sequence>
<feature type="domain" description="GPI inositol-deacylase PGAP1-like alpha/beta" evidence="2">
    <location>
        <begin position="205"/>
        <end position="272"/>
    </location>
</feature>
<reference evidence="3" key="1">
    <citation type="submission" date="2023-07" db="EMBL/GenBank/DDBJ databases">
        <title>Sorghum-associated microbial communities from plants grown in Nebraska, USA.</title>
        <authorList>
            <person name="Schachtman D."/>
        </authorList>
    </citation>
    <scope>NUCLEOTIDE SEQUENCE</scope>
    <source>
        <strain evidence="3">DS2795</strain>
    </source>
</reference>
<dbReference type="Proteomes" id="UP001244295">
    <property type="component" value="Unassembled WGS sequence"/>
</dbReference>
<comment type="caution">
    <text evidence="3">The sequence shown here is derived from an EMBL/GenBank/DDBJ whole genome shotgun (WGS) entry which is preliminary data.</text>
</comment>
<feature type="region of interest" description="Disordered" evidence="1">
    <location>
        <begin position="68"/>
        <end position="96"/>
    </location>
</feature>
<accession>A0AAW8DV36</accession>
<evidence type="ECO:0000259" key="2">
    <source>
        <dbReference type="Pfam" id="PF07819"/>
    </source>
</evidence>
<dbReference type="SUPFAM" id="SSF53474">
    <property type="entry name" value="alpha/beta-Hydrolases"/>
    <property type="match status" value="1"/>
</dbReference>
<evidence type="ECO:0000313" key="3">
    <source>
        <dbReference type="EMBL" id="MDP9923516.1"/>
    </source>
</evidence>
<proteinExistence type="predicted"/>